<comment type="subcellular location">
    <subcellularLocation>
        <location evidence="1">Golgi apparatus membrane</location>
        <topology evidence="1">Single-pass type II membrane protein</topology>
    </subcellularLocation>
</comment>
<proteinExistence type="inferred from homology"/>
<organism evidence="10 11">
    <name type="scientific">Candidozyma auris</name>
    <name type="common">Yeast</name>
    <name type="synonym">Candida auris</name>
    <dbReference type="NCBI Taxonomy" id="498019"/>
    <lineage>
        <taxon>Eukaryota</taxon>
        <taxon>Fungi</taxon>
        <taxon>Dikarya</taxon>
        <taxon>Ascomycota</taxon>
        <taxon>Saccharomycotina</taxon>
        <taxon>Pichiomycetes</taxon>
        <taxon>Metschnikowiaceae</taxon>
        <taxon>Candidozyma</taxon>
    </lineage>
</organism>
<dbReference type="InterPro" id="IPR029044">
    <property type="entry name" value="Nucleotide-diphossugar_trans"/>
</dbReference>
<dbReference type="GO" id="GO:0000136">
    <property type="term" value="C:mannan polymerase complex"/>
    <property type="evidence" value="ECO:0007669"/>
    <property type="project" value="TreeGrafter"/>
</dbReference>
<evidence type="ECO:0000256" key="1">
    <source>
        <dbReference type="ARBA" id="ARBA00004323"/>
    </source>
</evidence>
<dbReference type="FunFam" id="3.90.550.20:FF:000002">
    <property type="entry name" value="Initiation-specific alpha-1,6-mannosyltransferase"/>
    <property type="match status" value="1"/>
</dbReference>
<evidence type="ECO:0000256" key="7">
    <source>
        <dbReference type="ARBA" id="ARBA00022989"/>
    </source>
</evidence>
<evidence type="ECO:0000313" key="10">
    <source>
        <dbReference type="EMBL" id="KNE02567.1"/>
    </source>
</evidence>
<dbReference type="InterPro" id="IPR039367">
    <property type="entry name" value="Och1-like"/>
</dbReference>
<evidence type="ECO:0000256" key="8">
    <source>
        <dbReference type="ARBA" id="ARBA00023034"/>
    </source>
</evidence>
<evidence type="ECO:0000313" key="11">
    <source>
        <dbReference type="Proteomes" id="UP000037122"/>
    </source>
</evidence>
<dbReference type="VEuPathDB" id="FungiDB:CJJ09_003208"/>
<keyword evidence="5" id="KW-0812">Transmembrane</keyword>
<gene>
    <name evidence="10" type="ORF">QG37_00377</name>
</gene>
<dbReference type="VEuPathDB" id="FungiDB:B9J08_002123"/>
<dbReference type="VEuPathDB" id="FungiDB:CJI97_002314"/>
<name>A0A0L0P887_CANAR</name>
<keyword evidence="4" id="KW-0808">Transferase</keyword>
<dbReference type="PANTHER" id="PTHR31834:SF1">
    <property type="entry name" value="INITIATION-SPECIFIC ALPHA-1,6-MANNOSYLTRANSFERASE"/>
    <property type="match status" value="1"/>
</dbReference>
<evidence type="ECO:0000256" key="3">
    <source>
        <dbReference type="ARBA" id="ARBA00022676"/>
    </source>
</evidence>
<dbReference type="Proteomes" id="UP000037122">
    <property type="component" value="Unassembled WGS sequence"/>
</dbReference>
<keyword evidence="6" id="KW-0735">Signal-anchor</keyword>
<keyword evidence="9" id="KW-0472">Membrane</keyword>
<sequence length="372" mass="42653">MTAPKKLRATVAAIAAVYFLMVFFRSLTPADTKTYTEHNSSRLLKQRKQEQHVNWKQHAVDVNTNNLNRLPDVATVRQQLSFQFPYEPRKGFQKNIWQTWKVGVEDSTFPQKYKRFQGVWTSQNPGYKHYVITDEQCDLMINDLYAGVPDVKKAWNLMPKSILKADFFRYLILYARGGVYSDIDTQGLKPIDEWLSANESVYGQPNTAGLVVGIEADPDRPDWNEWYARRIQFCQWTIQAKKGHPQLRELIAKITDITLTRDKKGQLNKVLGKDEGGDIMNWTGPGIWTDSVFEYLNNLAQPASNREKGVVETIVDWNMFTGLETPKIVEDVMVLPITSFSPDVGQMGAKSSNDPMAYAKHMFLGSWKNDEK</sequence>
<comment type="similarity">
    <text evidence="2">Belongs to the glycosyltransferase 32 family.</text>
</comment>
<dbReference type="VEuPathDB" id="FungiDB:QG37_00377"/>
<keyword evidence="7" id="KW-1133">Transmembrane helix</keyword>
<evidence type="ECO:0000256" key="5">
    <source>
        <dbReference type="ARBA" id="ARBA00022692"/>
    </source>
</evidence>
<dbReference type="GO" id="GO:0006487">
    <property type="term" value="P:protein N-linked glycosylation"/>
    <property type="evidence" value="ECO:0007669"/>
    <property type="project" value="TreeGrafter"/>
</dbReference>
<accession>A0A0L0P887</accession>
<protein>
    <recommendedName>
        <fullName evidence="12">Mannosyltransferase OCH1</fullName>
    </recommendedName>
</protein>
<reference evidence="11" key="1">
    <citation type="journal article" date="2015" name="BMC Genomics">
        <title>Draft genome of a commonly misdiagnosed multidrug resistant pathogen Candida auris.</title>
        <authorList>
            <person name="Chatterjee S."/>
            <person name="Alampalli S.V."/>
            <person name="Nageshan R.K."/>
            <person name="Chettiar S.T."/>
            <person name="Joshi S."/>
            <person name="Tatu U.S."/>
        </authorList>
    </citation>
    <scope>NUCLEOTIDE SEQUENCE [LARGE SCALE GENOMIC DNA]</scope>
    <source>
        <strain evidence="11">6684</strain>
    </source>
</reference>
<dbReference type="InterPro" id="IPR007577">
    <property type="entry name" value="GlycoTrfase_DXD_sugar-bd_CS"/>
</dbReference>
<evidence type="ECO:0000256" key="6">
    <source>
        <dbReference type="ARBA" id="ARBA00022968"/>
    </source>
</evidence>
<dbReference type="Gene3D" id="3.90.550.20">
    <property type="match status" value="1"/>
</dbReference>
<comment type="caution">
    <text evidence="10">The sequence shown here is derived from an EMBL/GenBank/DDBJ whole genome shotgun (WGS) entry which is preliminary data.</text>
</comment>
<keyword evidence="3" id="KW-0328">Glycosyltransferase</keyword>
<keyword evidence="8" id="KW-0333">Golgi apparatus</keyword>
<evidence type="ECO:0000256" key="9">
    <source>
        <dbReference type="ARBA" id="ARBA00023136"/>
    </source>
</evidence>
<dbReference type="Pfam" id="PF04488">
    <property type="entry name" value="Gly_transf_sug"/>
    <property type="match status" value="1"/>
</dbReference>
<dbReference type="VEuPathDB" id="FungiDB:CJI96_0002796"/>
<dbReference type="AlphaFoldDB" id="A0A0L0P887"/>
<evidence type="ECO:0000256" key="4">
    <source>
        <dbReference type="ARBA" id="ARBA00022679"/>
    </source>
</evidence>
<dbReference type="EMBL" id="LGST01000003">
    <property type="protein sequence ID" value="KNE02567.1"/>
    <property type="molecule type" value="Genomic_DNA"/>
</dbReference>
<evidence type="ECO:0008006" key="12">
    <source>
        <dbReference type="Google" id="ProtNLM"/>
    </source>
</evidence>
<dbReference type="PANTHER" id="PTHR31834">
    <property type="entry name" value="INITIATION-SPECIFIC ALPHA-1,6-MANNOSYLTRANSFERASE"/>
    <property type="match status" value="1"/>
</dbReference>
<dbReference type="VEuPathDB" id="FungiDB:CJJ07_002237"/>
<evidence type="ECO:0000256" key="2">
    <source>
        <dbReference type="ARBA" id="ARBA00009003"/>
    </source>
</evidence>
<dbReference type="GO" id="GO:0000009">
    <property type="term" value="F:alpha-1,6-mannosyltransferase activity"/>
    <property type="evidence" value="ECO:0007669"/>
    <property type="project" value="InterPro"/>
</dbReference>
<dbReference type="SUPFAM" id="SSF53448">
    <property type="entry name" value="Nucleotide-diphospho-sugar transferases"/>
    <property type="match status" value="1"/>
</dbReference>